<protein>
    <submittedName>
        <fullName evidence="15">TonB-dependent receptor</fullName>
    </submittedName>
</protein>
<evidence type="ECO:0000256" key="11">
    <source>
        <dbReference type="RuleBase" id="RU003357"/>
    </source>
</evidence>
<accession>A0A6N8J5H0</accession>
<reference evidence="15 16" key="1">
    <citation type="submission" date="2019-12" db="EMBL/GenBank/DDBJ databases">
        <title>The draft genomic sequence of strain Chitinophaga oryziterrae JCM 16595.</title>
        <authorList>
            <person name="Zhang X."/>
        </authorList>
    </citation>
    <scope>NUCLEOTIDE SEQUENCE [LARGE SCALE GENOMIC DNA]</scope>
    <source>
        <strain evidence="15 16">JCM 16595</strain>
    </source>
</reference>
<keyword evidence="6 11" id="KW-0798">TonB box</keyword>
<dbReference type="GO" id="GO:0044718">
    <property type="term" value="P:siderophore transmembrane transport"/>
    <property type="evidence" value="ECO:0007669"/>
    <property type="project" value="TreeGrafter"/>
</dbReference>
<organism evidence="15 16">
    <name type="scientific">Chitinophaga oryziterrae</name>
    <dbReference type="NCBI Taxonomy" id="1031224"/>
    <lineage>
        <taxon>Bacteria</taxon>
        <taxon>Pseudomonadati</taxon>
        <taxon>Bacteroidota</taxon>
        <taxon>Chitinophagia</taxon>
        <taxon>Chitinophagales</taxon>
        <taxon>Chitinophagaceae</taxon>
        <taxon>Chitinophaga</taxon>
    </lineage>
</organism>
<keyword evidence="5 12" id="KW-0732">Signal</keyword>
<keyword evidence="4 10" id="KW-0812">Transmembrane</keyword>
<dbReference type="InterPro" id="IPR039426">
    <property type="entry name" value="TonB-dep_rcpt-like"/>
</dbReference>
<dbReference type="Pfam" id="PF00593">
    <property type="entry name" value="TonB_dep_Rec_b-barrel"/>
    <property type="match status" value="1"/>
</dbReference>
<evidence type="ECO:0000259" key="14">
    <source>
        <dbReference type="Pfam" id="PF07715"/>
    </source>
</evidence>
<keyword evidence="16" id="KW-1185">Reference proteome</keyword>
<keyword evidence="2 10" id="KW-0813">Transport</keyword>
<dbReference type="Gene3D" id="2.40.170.20">
    <property type="entry name" value="TonB-dependent receptor, beta-barrel domain"/>
    <property type="match status" value="1"/>
</dbReference>
<evidence type="ECO:0000256" key="7">
    <source>
        <dbReference type="ARBA" id="ARBA00023136"/>
    </source>
</evidence>
<dbReference type="PANTHER" id="PTHR30069">
    <property type="entry name" value="TONB-DEPENDENT OUTER MEMBRANE RECEPTOR"/>
    <property type="match status" value="1"/>
</dbReference>
<gene>
    <name evidence="15" type="ORF">GO495_07775</name>
</gene>
<evidence type="ECO:0000256" key="4">
    <source>
        <dbReference type="ARBA" id="ARBA00022692"/>
    </source>
</evidence>
<dbReference type="PANTHER" id="PTHR30069:SF29">
    <property type="entry name" value="HEMOGLOBIN AND HEMOGLOBIN-HAPTOGLOBIN-BINDING PROTEIN 1-RELATED"/>
    <property type="match status" value="1"/>
</dbReference>
<dbReference type="GO" id="GO:0009279">
    <property type="term" value="C:cell outer membrane"/>
    <property type="evidence" value="ECO:0007669"/>
    <property type="project" value="UniProtKB-SubCell"/>
</dbReference>
<evidence type="ECO:0000256" key="10">
    <source>
        <dbReference type="PROSITE-ProRule" id="PRU01360"/>
    </source>
</evidence>
<keyword evidence="8 15" id="KW-0675">Receptor</keyword>
<dbReference type="InterPro" id="IPR036942">
    <property type="entry name" value="Beta-barrel_TonB_sf"/>
</dbReference>
<dbReference type="Gene3D" id="2.170.130.10">
    <property type="entry name" value="TonB-dependent receptor, plug domain"/>
    <property type="match status" value="1"/>
</dbReference>
<evidence type="ECO:0000256" key="6">
    <source>
        <dbReference type="ARBA" id="ARBA00023077"/>
    </source>
</evidence>
<comment type="subcellular location">
    <subcellularLocation>
        <location evidence="1 10">Cell outer membrane</location>
        <topology evidence="1 10">Multi-pass membrane protein</topology>
    </subcellularLocation>
</comment>
<feature type="chain" id="PRO_5026768590" evidence="12">
    <location>
        <begin position="21"/>
        <end position="683"/>
    </location>
</feature>
<keyword evidence="7 10" id="KW-0472">Membrane</keyword>
<comment type="similarity">
    <text evidence="10 11">Belongs to the TonB-dependent receptor family.</text>
</comment>
<dbReference type="InterPro" id="IPR000531">
    <property type="entry name" value="Beta-barrel_TonB"/>
</dbReference>
<dbReference type="InterPro" id="IPR012910">
    <property type="entry name" value="Plug_dom"/>
</dbReference>
<feature type="domain" description="TonB-dependent receptor plug" evidence="14">
    <location>
        <begin position="44"/>
        <end position="150"/>
    </location>
</feature>
<dbReference type="SUPFAM" id="SSF56935">
    <property type="entry name" value="Porins"/>
    <property type="match status" value="1"/>
</dbReference>
<feature type="domain" description="TonB-dependent receptor-like beta-barrel" evidence="13">
    <location>
        <begin position="222"/>
        <end position="648"/>
    </location>
</feature>
<dbReference type="Pfam" id="PF07715">
    <property type="entry name" value="Plug"/>
    <property type="match status" value="1"/>
</dbReference>
<dbReference type="GO" id="GO:0015344">
    <property type="term" value="F:siderophore uptake transmembrane transporter activity"/>
    <property type="evidence" value="ECO:0007669"/>
    <property type="project" value="TreeGrafter"/>
</dbReference>
<keyword evidence="9 10" id="KW-0998">Cell outer membrane</keyword>
<evidence type="ECO:0000256" key="1">
    <source>
        <dbReference type="ARBA" id="ARBA00004571"/>
    </source>
</evidence>
<sequence length="683" mass="76024">MKKILLFCCLTSFLIPVLKAQKDTTHLLREVIIQAYPGKHFSLLQVPTSSAVISPQQLQLQQGATLLPALNNIPGVRMEERSPGSYRLSLRGSLLRSPFGIRNVKIYLDEIPLTDAGGNTYLNLADAGSFDGIEVLKGPDGSQFGANSGGVLIFHPAGSLPDTSHIKGDIQGGSYGLFHEQAAWQQQWGNYRMNLYQAVQHSDGYRVNSALKRYYVQTDQQWQYNAHNRLKLIAFYSDLNYRTPGGLTAAQAAADPKAARPATATLPGAVTQHAGIRNKTALGGLVHESQLSDHWQHVISVYGSNTHFENPFITNFEARDENTFGARTYIALQNQAIGNTNIRLDWTTGIEWQQTGSDINNYGNRAGKRDTVQAASNITAHQYFYFTSLTFHLSKQLLAEAATSLNYFNYRFNDESAGGTGKKKFSPQLMPRFSLSYLITPEFAARTTVSRGYSTPSIAEVRPTDNVINTSLQAETGWNYEAGLRLNNRHNRYQLDASVFYYHLQDAIVRQLHDDGNEYYINAGGTRQSGVEVQGMTWIQPPAQTGFLRGTQLQGSYTYSHFLFSDYNAAGKDYSGNALTGVPKHTLTAGLLLQFPAHVALFTQYTFTDKLPLDDTNTTYAKQYHLLQCKASWELCRRVAVYAGADNLLNQFYSLGNDLNAVGNRYYNPSPTRNYYGGVRFAL</sequence>
<evidence type="ECO:0000256" key="5">
    <source>
        <dbReference type="ARBA" id="ARBA00022729"/>
    </source>
</evidence>
<dbReference type="PROSITE" id="PS52016">
    <property type="entry name" value="TONB_DEPENDENT_REC_3"/>
    <property type="match status" value="1"/>
</dbReference>
<dbReference type="InterPro" id="IPR037066">
    <property type="entry name" value="Plug_dom_sf"/>
</dbReference>
<dbReference type="AlphaFoldDB" id="A0A6N8J5H0"/>
<dbReference type="Proteomes" id="UP000468388">
    <property type="component" value="Unassembled WGS sequence"/>
</dbReference>
<comment type="caution">
    <text evidence="15">The sequence shown here is derived from an EMBL/GenBank/DDBJ whole genome shotgun (WGS) entry which is preliminary data.</text>
</comment>
<name>A0A6N8J5H0_9BACT</name>
<dbReference type="OrthoDB" id="9782587at2"/>
<feature type="signal peptide" evidence="12">
    <location>
        <begin position="1"/>
        <end position="20"/>
    </location>
</feature>
<evidence type="ECO:0000313" key="15">
    <source>
        <dbReference type="EMBL" id="MVT40477.1"/>
    </source>
</evidence>
<evidence type="ECO:0000313" key="16">
    <source>
        <dbReference type="Proteomes" id="UP000468388"/>
    </source>
</evidence>
<evidence type="ECO:0000256" key="2">
    <source>
        <dbReference type="ARBA" id="ARBA00022448"/>
    </source>
</evidence>
<evidence type="ECO:0000256" key="12">
    <source>
        <dbReference type="SAM" id="SignalP"/>
    </source>
</evidence>
<evidence type="ECO:0000259" key="13">
    <source>
        <dbReference type="Pfam" id="PF00593"/>
    </source>
</evidence>
<dbReference type="EMBL" id="WRXO01000002">
    <property type="protein sequence ID" value="MVT40477.1"/>
    <property type="molecule type" value="Genomic_DNA"/>
</dbReference>
<proteinExistence type="inferred from homology"/>
<evidence type="ECO:0000256" key="9">
    <source>
        <dbReference type="ARBA" id="ARBA00023237"/>
    </source>
</evidence>
<evidence type="ECO:0000256" key="8">
    <source>
        <dbReference type="ARBA" id="ARBA00023170"/>
    </source>
</evidence>
<keyword evidence="3 10" id="KW-1134">Transmembrane beta strand</keyword>
<dbReference type="RefSeq" id="WP_157299160.1">
    <property type="nucleotide sequence ID" value="NZ_BAAAZB010000010.1"/>
</dbReference>
<evidence type="ECO:0000256" key="3">
    <source>
        <dbReference type="ARBA" id="ARBA00022452"/>
    </source>
</evidence>